<dbReference type="OrthoDB" id="9794403at2"/>
<organism evidence="2 3">
    <name type="scientific">Rubricoccus marinus</name>
    <dbReference type="NCBI Taxonomy" id="716817"/>
    <lineage>
        <taxon>Bacteria</taxon>
        <taxon>Pseudomonadati</taxon>
        <taxon>Rhodothermota</taxon>
        <taxon>Rhodothermia</taxon>
        <taxon>Rhodothermales</taxon>
        <taxon>Rubricoccaceae</taxon>
        <taxon>Rubricoccus</taxon>
    </lineage>
</organism>
<gene>
    <name evidence="2" type="ORF">BSZ36_16450</name>
</gene>
<feature type="domain" description="Transposase IS200-like" evidence="1">
    <location>
        <begin position="14"/>
        <end position="152"/>
    </location>
</feature>
<evidence type="ECO:0000259" key="1">
    <source>
        <dbReference type="SMART" id="SM01321"/>
    </source>
</evidence>
<name>A0A259U3A4_9BACT</name>
<dbReference type="GO" id="GO:0043565">
    <property type="term" value="F:sequence-specific DNA binding"/>
    <property type="evidence" value="ECO:0007669"/>
    <property type="project" value="TreeGrafter"/>
</dbReference>
<accession>A0A259U3A4</accession>
<proteinExistence type="predicted"/>
<dbReference type="SMART" id="SM01321">
    <property type="entry name" value="Y1_Tnp"/>
    <property type="match status" value="1"/>
</dbReference>
<dbReference type="InParanoid" id="A0A259U3A4"/>
<dbReference type="RefSeq" id="WP_094550893.1">
    <property type="nucleotide sequence ID" value="NZ_MQWB01000001.1"/>
</dbReference>
<evidence type="ECO:0000313" key="2">
    <source>
        <dbReference type="EMBL" id="OZC04432.1"/>
    </source>
</evidence>
<dbReference type="GO" id="GO:0006313">
    <property type="term" value="P:DNA transposition"/>
    <property type="evidence" value="ECO:0007669"/>
    <property type="project" value="InterPro"/>
</dbReference>
<dbReference type="GO" id="GO:0004803">
    <property type="term" value="F:transposase activity"/>
    <property type="evidence" value="ECO:0007669"/>
    <property type="project" value="InterPro"/>
</dbReference>
<keyword evidence="3" id="KW-1185">Reference proteome</keyword>
<dbReference type="AlphaFoldDB" id="A0A259U3A4"/>
<dbReference type="PANTHER" id="PTHR36966">
    <property type="entry name" value="REP-ASSOCIATED TYROSINE TRANSPOSASE"/>
    <property type="match status" value="1"/>
</dbReference>
<dbReference type="InterPro" id="IPR052715">
    <property type="entry name" value="RAYT_transposase"/>
</dbReference>
<reference evidence="2 3" key="1">
    <citation type="submission" date="2016-11" db="EMBL/GenBank/DDBJ databases">
        <title>Study of marine rhodopsin-containing bacteria.</title>
        <authorList>
            <person name="Yoshizawa S."/>
            <person name="Kumagai Y."/>
            <person name="Kogure K."/>
        </authorList>
    </citation>
    <scope>NUCLEOTIDE SEQUENCE [LARGE SCALE GENOMIC DNA]</scope>
    <source>
        <strain evidence="2 3">SG-29</strain>
    </source>
</reference>
<dbReference type="EMBL" id="MQWB01000001">
    <property type="protein sequence ID" value="OZC04432.1"/>
    <property type="molecule type" value="Genomic_DNA"/>
</dbReference>
<comment type="caution">
    <text evidence="2">The sequence shown here is derived from an EMBL/GenBank/DDBJ whole genome shotgun (WGS) entry which is preliminary data.</text>
</comment>
<dbReference type="Proteomes" id="UP000216446">
    <property type="component" value="Unassembled WGS sequence"/>
</dbReference>
<dbReference type="Gene3D" id="3.30.70.1290">
    <property type="entry name" value="Transposase IS200-like"/>
    <property type="match status" value="1"/>
</dbReference>
<sequence length="169" mass="19820">MRQRRSVRLREHTYADGTYFVTVCCHGRQRLFGEVASGEMVRSELGDLAHDEWERTCQRYEHLHADLFVVMPDHVHMLLALLPSRLPPLAPETRRTPLPGTLGAVIGQYKSAVSRHAQRLYLTTRVWQRGYYDRVVRSDREAENIRRYIAENPMRWDALDPGRRDGHRL</sequence>
<protein>
    <recommendedName>
        <fullName evidence="1">Transposase IS200-like domain-containing protein</fullName>
    </recommendedName>
</protein>
<dbReference type="InterPro" id="IPR036515">
    <property type="entry name" value="Transposase_17_sf"/>
</dbReference>
<dbReference type="InterPro" id="IPR002686">
    <property type="entry name" value="Transposase_17"/>
</dbReference>
<evidence type="ECO:0000313" key="3">
    <source>
        <dbReference type="Proteomes" id="UP000216446"/>
    </source>
</evidence>
<dbReference type="PANTHER" id="PTHR36966:SF1">
    <property type="entry name" value="REP-ASSOCIATED TYROSINE TRANSPOSASE"/>
    <property type="match status" value="1"/>
</dbReference>
<dbReference type="SUPFAM" id="SSF143422">
    <property type="entry name" value="Transposase IS200-like"/>
    <property type="match status" value="1"/>
</dbReference>